<dbReference type="EMBL" id="CP060028">
    <property type="protein sequence ID" value="QND80930.1"/>
    <property type="molecule type" value="Genomic_DNA"/>
</dbReference>
<sequence>MTIRGYRRATLPAEMALTQFWPGIDPSVLVAAEIARFDKLKEAVESYLRGLTMAPILKNLGLTYEELYRALRKCVHRHDDGLIFGWRALIPGIRVARYERRKPLTSNADNPGRGCSGALQLIFKEKSEVKRKLDIYLEKQCPEGGGAESKVTQTSAHSYFLTLCRDEGVPASKWPFSAVNKGKDAIRSYFKKFMEENYEQIVLPQYGERAQVKSKTGNGKKSRLIANFPYDVIEVDEHKAHFLGSIGIPTESGLRFFAITRVIIITVTDRRSGLVLGYHVVFRREARTGDLMEAIHNALTPWKKRTFSLKGLQYDDEDGFASGLSPSLENCGWTALLLDNALIHLADDVIGRVRQTVGCDVNFGPAGQPGRRAVGELVFKRLSENGFTRVPSTTGSNTEDPLRQEPEVKACKTRLHMNAVLDLVELAIAHYNGIVTKRVHGESGLKYVQEVVMDDQLDFLMPQLPMRLQHIAPLNVQIITAKITGSEKDGVRPRVYFANTSYTNEYLSDTWKYIGKEVRLHVDPSDVSSVKAYTAEGSLLGTLLAAEEWGRAPHTLESRTQVARLVSDGKLVRQEGETYVQAFLRTLKEQTRKEGRRGRVSRAGTALAEELRSTQATVASQEPDISEASSLKEREIGEEPSLPPRSDTYEGPAIILPFKLRAIN</sequence>
<protein>
    <submittedName>
        <fullName evidence="3">Mu transposase C-terminal domain-containing protein</fullName>
    </submittedName>
</protein>
<accession>A0ABX6RCF7</accession>
<evidence type="ECO:0000256" key="1">
    <source>
        <dbReference type="SAM" id="MobiDB-lite"/>
    </source>
</evidence>
<name>A0ABX6RCF7_PSEMX</name>
<dbReference type="RefSeq" id="WP_185896096.1">
    <property type="nucleotide sequence ID" value="NZ_CP060028.1"/>
</dbReference>
<evidence type="ECO:0000313" key="3">
    <source>
        <dbReference type="EMBL" id="QND80930.1"/>
    </source>
</evidence>
<proteinExistence type="predicted"/>
<dbReference type="Gene3D" id="3.30.420.10">
    <property type="entry name" value="Ribonuclease H-like superfamily/Ribonuclease H"/>
    <property type="match status" value="1"/>
</dbReference>
<dbReference type="InterPro" id="IPR036397">
    <property type="entry name" value="RNaseH_sf"/>
</dbReference>
<dbReference type="Proteomes" id="UP000515506">
    <property type="component" value="Chromosome"/>
</dbReference>
<evidence type="ECO:0000313" key="4">
    <source>
        <dbReference type="Proteomes" id="UP000515506"/>
    </source>
</evidence>
<feature type="region of interest" description="Disordered" evidence="1">
    <location>
        <begin position="611"/>
        <end position="650"/>
    </location>
</feature>
<dbReference type="Pfam" id="PF09299">
    <property type="entry name" value="Mu-transpos_C"/>
    <property type="match status" value="1"/>
</dbReference>
<reference evidence="3 4" key="1">
    <citation type="submission" date="2020-08" db="EMBL/GenBank/DDBJ databases">
        <title>Streptomycin resistant and MDR strain, P. mexicana.</title>
        <authorList>
            <person name="Ganesh-kumar S."/>
            <person name="Zhe T."/>
            <person name="Yu Z."/>
            <person name="Min Y."/>
        </authorList>
    </citation>
    <scope>NUCLEOTIDE SEQUENCE [LARGE SCALE GENOMIC DNA]</scope>
    <source>
        <strain evidence="3 4">GTZY</strain>
    </source>
</reference>
<feature type="domain" description="Transposase-like Mu C-terminal" evidence="2">
    <location>
        <begin position="495"/>
        <end position="540"/>
    </location>
</feature>
<dbReference type="InterPro" id="IPR015378">
    <property type="entry name" value="Transposase-like_Mu_C"/>
</dbReference>
<keyword evidence="4" id="KW-1185">Reference proteome</keyword>
<organism evidence="3 4">
    <name type="scientific">Pseudoxanthomonas mexicana</name>
    <dbReference type="NCBI Taxonomy" id="128785"/>
    <lineage>
        <taxon>Bacteria</taxon>
        <taxon>Pseudomonadati</taxon>
        <taxon>Pseudomonadota</taxon>
        <taxon>Gammaproteobacteria</taxon>
        <taxon>Lysobacterales</taxon>
        <taxon>Lysobacteraceae</taxon>
        <taxon>Pseudoxanthomonas</taxon>
    </lineage>
</organism>
<gene>
    <name evidence="3" type="ORF">H4W19_03805</name>
</gene>
<evidence type="ECO:0000259" key="2">
    <source>
        <dbReference type="Pfam" id="PF09299"/>
    </source>
</evidence>